<evidence type="ECO:0000313" key="2">
    <source>
        <dbReference type="EMBL" id="NED98915.1"/>
    </source>
</evidence>
<dbReference type="InterPro" id="IPR011576">
    <property type="entry name" value="Pyridox_Oxase_N"/>
</dbReference>
<dbReference type="InterPro" id="IPR012349">
    <property type="entry name" value="Split_barrel_FMN-bd"/>
</dbReference>
<sequence>MNAEARSRAQRIRDTLHRLEHDVDCWVATAGDAGGSPYMIPLSFLWDGDCLLLANPKSSITSRNLSASGKTRIGIGHTRDVVMIEGMATPVHAADLPPGVADAFAAKAGFDPRALTGYLYFRVRPQRIQAWREVNELDGRDLMRDGRWLTAG</sequence>
<organism evidence="2 3">
    <name type="scientific">Phytoactinopolyspora halotolerans</name>
    <dbReference type="NCBI Taxonomy" id="1981512"/>
    <lineage>
        <taxon>Bacteria</taxon>
        <taxon>Bacillati</taxon>
        <taxon>Actinomycetota</taxon>
        <taxon>Actinomycetes</taxon>
        <taxon>Jiangellales</taxon>
        <taxon>Jiangellaceae</taxon>
        <taxon>Phytoactinopolyspora</taxon>
    </lineage>
</organism>
<dbReference type="EMBL" id="JAAGOA010000001">
    <property type="protein sequence ID" value="NED98915.1"/>
    <property type="molecule type" value="Genomic_DNA"/>
</dbReference>
<keyword evidence="3" id="KW-1185">Reference proteome</keyword>
<dbReference type="Gene3D" id="2.30.110.10">
    <property type="entry name" value="Electron Transport, Fmn-binding Protein, Chain A"/>
    <property type="match status" value="1"/>
</dbReference>
<evidence type="ECO:0000259" key="1">
    <source>
        <dbReference type="Pfam" id="PF01243"/>
    </source>
</evidence>
<dbReference type="Pfam" id="PF01243">
    <property type="entry name" value="PNPOx_N"/>
    <property type="match status" value="1"/>
</dbReference>
<feature type="domain" description="Pyridoxamine 5'-phosphate oxidase N-terminal" evidence="1">
    <location>
        <begin position="25"/>
        <end position="131"/>
    </location>
</feature>
<evidence type="ECO:0000313" key="3">
    <source>
        <dbReference type="Proteomes" id="UP000475214"/>
    </source>
</evidence>
<dbReference type="SUPFAM" id="SSF50475">
    <property type="entry name" value="FMN-binding split barrel"/>
    <property type="match status" value="1"/>
</dbReference>
<gene>
    <name evidence="2" type="ORF">G1H10_01880</name>
</gene>
<comment type="caution">
    <text evidence="2">The sequence shown here is derived from an EMBL/GenBank/DDBJ whole genome shotgun (WGS) entry which is preliminary data.</text>
</comment>
<dbReference type="RefSeq" id="WP_163731779.1">
    <property type="nucleotide sequence ID" value="NZ_JAAGOA010000001.1"/>
</dbReference>
<reference evidence="2 3" key="1">
    <citation type="submission" date="2020-02" db="EMBL/GenBank/DDBJ databases">
        <authorList>
            <person name="Li X.-J."/>
            <person name="Han X.-M."/>
        </authorList>
    </citation>
    <scope>NUCLEOTIDE SEQUENCE [LARGE SCALE GENOMIC DNA]</scope>
    <source>
        <strain evidence="2 3">CCTCC AB 2017055</strain>
    </source>
</reference>
<dbReference type="AlphaFoldDB" id="A0A6L9S170"/>
<name>A0A6L9S170_9ACTN</name>
<dbReference type="Proteomes" id="UP000475214">
    <property type="component" value="Unassembled WGS sequence"/>
</dbReference>
<proteinExistence type="predicted"/>
<accession>A0A6L9S170</accession>
<protein>
    <submittedName>
        <fullName evidence="2">Pyridoxamine 5'-phosphate oxidase family protein</fullName>
    </submittedName>
</protein>